<keyword evidence="2 5" id="KW-0963">Cytoplasm</keyword>
<evidence type="ECO:0000313" key="8">
    <source>
        <dbReference type="Proteomes" id="UP001341444"/>
    </source>
</evidence>
<dbReference type="Proteomes" id="UP001341444">
    <property type="component" value="Unassembled WGS sequence"/>
</dbReference>
<sequence length="77" mass="8843">MEKQDVIQLIAEVCQDDVVKEEPNIDLFDSGLLDSFGTINLLVEIDDRFGINIPITEFNREEWNTPNHIAEKLAELK</sequence>
<keyword evidence="4 5" id="KW-0961">Cell wall biogenesis/degradation</keyword>
<dbReference type="EMBL" id="JARMAB010000008">
    <property type="protein sequence ID" value="MED1202821.1"/>
    <property type="molecule type" value="Genomic_DNA"/>
</dbReference>
<name>A0ABU6MFK5_9BACI</name>
<dbReference type="GO" id="GO:0016874">
    <property type="term" value="F:ligase activity"/>
    <property type="evidence" value="ECO:0007669"/>
    <property type="project" value="UniProtKB-KW"/>
</dbReference>
<evidence type="ECO:0000256" key="3">
    <source>
        <dbReference type="ARBA" id="ARBA00022553"/>
    </source>
</evidence>
<keyword evidence="7" id="KW-0436">Ligase</keyword>
<keyword evidence="1 5" id="KW-0596">Phosphopantetheine</keyword>
<feature type="modified residue" description="O-(pantetheine 4'-phosphoryl)serine" evidence="5">
    <location>
        <position position="35"/>
    </location>
</feature>
<dbReference type="RefSeq" id="WP_066267552.1">
    <property type="nucleotide sequence ID" value="NZ_JARMAB010000008.1"/>
</dbReference>
<dbReference type="NCBIfam" id="NF003464">
    <property type="entry name" value="PRK05087.1"/>
    <property type="match status" value="1"/>
</dbReference>
<evidence type="ECO:0000256" key="1">
    <source>
        <dbReference type="ARBA" id="ARBA00022450"/>
    </source>
</evidence>
<evidence type="ECO:0000256" key="4">
    <source>
        <dbReference type="ARBA" id="ARBA00023316"/>
    </source>
</evidence>
<evidence type="ECO:0000256" key="5">
    <source>
        <dbReference type="HAMAP-Rule" id="MF_00565"/>
    </source>
</evidence>
<dbReference type="NCBIfam" id="TIGR01688">
    <property type="entry name" value="dltC"/>
    <property type="match status" value="1"/>
</dbReference>
<comment type="pathway">
    <text evidence="5">Cell wall biogenesis; lipoteichoic acid biosynthesis.</text>
</comment>
<organism evidence="7 8">
    <name type="scientific">Heyndrickxia acidicola</name>
    <dbReference type="NCBI Taxonomy" id="209389"/>
    <lineage>
        <taxon>Bacteria</taxon>
        <taxon>Bacillati</taxon>
        <taxon>Bacillota</taxon>
        <taxon>Bacilli</taxon>
        <taxon>Bacillales</taxon>
        <taxon>Bacillaceae</taxon>
        <taxon>Heyndrickxia</taxon>
    </lineage>
</organism>
<keyword evidence="3 5" id="KW-0597">Phosphoprotein</keyword>
<dbReference type="PROSITE" id="PS50075">
    <property type="entry name" value="CARRIER"/>
    <property type="match status" value="1"/>
</dbReference>
<reference evidence="7 8" key="1">
    <citation type="submission" date="2023-03" db="EMBL/GenBank/DDBJ databases">
        <title>Bacillus Genome Sequencing.</title>
        <authorList>
            <person name="Dunlap C."/>
        </authorList>
    </citation>
    <scope>NUCLEOTIDE SEQUENCE [LARGE SCALE GENOMIC DNA]</scope>
    <source>
        <strain evidence="7 8">B-23453</strain>
    </source>
</reference>
<comment type="caution">
    <text evidence="7">The sequence shown here is derived from an EMBL/GenBank/DDBJ whole genome shotgun (WGS) entry which is preliminary data.</text>
</comment>
<dbReference type="InterPro" id="IPR009081">
    <property type="entry name" value="PP-bd_ACP"/>
</dbReference>
<comment type="subcellular location">
    <subcellularLocation>
        <location evidence="5">Cytoplasm</location>
    </subcellularLocation>
</comment>
<comment type="similarity">
    <text evidence="5">Belongs to the DltC family.</text>
</comment>
<gene>
    <name evidence="5 7" type="primary">dltC</name>
    <name evidence="7" type="ORF">P4T90_06910</name>
</gene>
<keyword evidence="8" id="KW-1185">Reference proteome</keyword>
<dbReference type="InterPro" id="IPR003230">
    <property type="entry name" value="DltC"/>
</dbReference>
<protein>
    <recommendedName>
        <fullName evidence="5">D-alanyl carrier protein</fullName>
        <shortName evidence="5">DCP</shortName>
    </recommendedName>
    <alternativeName>
        <fullName evidence="5">D-alanine--poly(phosphoribitol) ligase subunit 2</fullName>
    </alternativeName>
</protein>
<dbReference type="Pfam" id="PF00550">
    <property type="entry name" value="PP-binding"/>
    <property type="match status" value="1"/>
</dbReference>
<dbReference type="SUPFAM" id="SSF47336">
    <property type="entry name" value="ACP-like"/>
    <property type="match status" value="1"/>
</dbReference>
<dbReference type="HAMAP" id="MF_00565">
    <property type="entry name" value="DltC"/>
    <property type="match status" value="1"/>
</dbReference>
<comment type="PTM">
    <text evidence="5">4'-phosphopantetheine is transferred from CoA to a specific serine of apo-DCP.</text>
</comment>
<evidence type="ECO:0000256" key="2">
    <source>
        <dbReference type="ARBA" id="ARBA00022490"/>
    </source>
</evidence>
<comment type="function">
    <text evidence="5">Carrier protein involved in the D-alanylation of lipoteichoic acid (LTA). The loading of thioester-linked D-alanine onto DltC is catalyzed by D-alanine--D-alanyl carrier protein ligase DltA. The DltC-carried D-alanyl group is further transferred to cell membrane phosphatidylglycerol (PG) by forming an ester bond, probably catalyzed by DltD. D-alanylation of LTA plays an important role in modulating the properties of the cell wall in Gram-positive bacteria, influencing the net charge of the cell wall.</text>
</comment>
<proteinExistence type="inferred from homology"/>
<dbReference type="InterPro" id="IPR036736">
    <property type="entry name" value="ACP-like_sf"/>
</dbReference>
<dbReference type="Gene3D" id="1.10.1200.10">
    <property type="entry name" value="ACP-like"/>
    <property type="match status" value="1"/>
</dbReference>
<evidence type="ECO:0000259" key="6">
    <source>
        <dbReference type="PROSITE" id="PS50075"/>
    </source>
</evidence>
<feature type="domain" description="Carrier" evidence="6">
    <location>
        <begin position="1"/>
        <end position="77"/>
    </location>
</feature>
<accession>A0ABU6MFK5</accession>
<evidence type="ECO:0000313" key="7">
    <source>
        <dbReference type="EMBL" id="MED1202821.1"/>
    </source>
</evidence>